<dbReference type="EMBL" id="WBVY01000007">
    <property type="protein sequence ID" value="KAB2655220.1"/>
    <property type="molecule type" value="Genomic_DNA"/>
</dbReference>
<protein>
    <submittedName>
        <fullName evidence="1">Uncharacterized protein</fullName>
    </submittedName>
</protein>
<name>A0A7V8B106_9HYPH</name>
<evidence type="ECO:0000313" key="2">
    <source>
        <dbReference type="Proteomes" id="UP000460650"/>
    </source>
</evidence>
<comment type="caution">
    <text evidence="1">The sequence shown here is derived from an EMBL/GenBank/DDBJ whole genome shotgun (WGS) entry which is preliminary data.</text>
</comment>
<sequence length="277" mass="31562">MSKNLVPYTWEQVEDDIRKAIWVAIEAIGIFTTNEAYSEMLGDENADEDTFDIKRHRIYSIVQRCYDYAYQLSGHELIEPEDWYEAEMLLNGGLPVYTHNQESPLMPSLDSPLRTVLETFFARYKMNVEGGGLNIKELSLLAGMTESVARASLSKEGFRLDGSELDAAEALRWLTKRRGFIPNRGDALDGQKKAIVEGLVYDQSMTFSEVISELSRRYCTDIFEFTQKMSDADREWVLAFFKGDKPDIRLDLLKTVAKELEAPEAMFVGRAVTHLLG</sequence>
<dbReference type="AlphaFoldDB" id="A0A7V8B106"/>
<accession>A0A7V8B106</accession>
<organism evidence="1 2">
    <name type="scientific">Brucella tritici</name>
    <dbReference type="NCBI Taxonomy" id="94626"/>
    <lineage>
        <taxon>Bacteria</taxon>
        <taxon>Pseudomonadati</taxon>
        <taxon>Pseudomonadota</taxon>
        <taxon>Alphaproteobacteria</taxon>
        <taxon>Hyphomicrobiales</taxon>
        <taxon>Brucellaceae</taxon>
        <taxon>Brucella/Ochrobactrum group</taxon>
        <taxon>Brucella</taxon>
    </lineage>
</organism>
<proteinExistence type="predicted"/>
<gene>
    <name evidence="1" type="ORF">F9K94_21955</name>
</gene>
<dbReference type="Proteomes" id="UP000460650">
    <property type="component" value="Unassembled WGS sequence"/>
</dbReference>
<reference evidence="1 2" key="1">
    <citation type="submission" date="2019-09" db="EMBL/GenBank/DDBJ databases">
        <title>Taxonomic organization of the family Brucellaceae based on a phylogenomic approach.</title>
        <authorList>
            <person name="Leclercq S."/>
            <person name="Cloeckaert A."/>
            <person name="Zygmunt M.S."/>
        </authorList>
    </citation>
    <scope>NUCLEOTIDE SEQUENCE [LARGE SCALE GENOMIC DNA]</scope>
    <source>
        <strain evidence="1 2">TA93</strain>
    </source>
</reference>
<evidence type="ECO:0000313" key="1">
    <source>
        <dbReference type="EMBL" id="KAB2655220.1"/>
    </source>
</evidence>
<dbReference type="RefSeq" id="WP_151648565.1">
    <property type="nucleotide sequence ID" value="NZ_WBVY01000007.1"/>
</dbReference>